<evidence type="ECO:0000256" key="7">
    <source>
        <dbReference type="ARBA" id="ARBA00023012"/>
    </source>
</evidence>
<dbReference type="InterPro" id="IPR036890">
    <property type="entry name" value="HATPase_C_sf"/>
</dbReference>
<comment type="caution">
    <text evidence="12">The sequence shown here is derived from an EMBL/GenBank/DDBJ whole genome shotgun (WGS) entry which is preliminary data.</text>
</comment>
<keyword evidence="13" id="KW-1185">Reference proteome</keyword>
<dbReference type="EC" id="2.7.13.3" evidence="2"/>
<dbReference type="InterPro" id="IPR011990">
    <property type="entry name" value="TPR-like_helical_dom_sf"/>
</dbReference>
<evidence type="ECO:0000256" key="4">
    <source>
        <dbReference type="ARBA" id="ARBA00022737"/>
    </source>
</evidence>
<feature type="repeat" description="TPR" evidence="8">
    <location>
        <begin position="116"/>
        <end position="149"/>
    </location>
</feature>
<evidence type="ECO:0000256" key="3">
    <source>
        <dbReference type="ARBA" id="ARBA00022679"/>
    </source>
</evidence>
<dbReference type="SMART" id="SM00028">
    <property type="entry name" value="TPR"/>
    <property type="match status" value="4"/>
</dbReference>
<evidence type="ECO:0000313" key="13">
    <source>
        <dbReference type="Proteomes" id="UP001597241"/>
    </source>
</evidence>
<feature type="signal peptide" evidence="11">
    <location>
        <begin position="1"/>
        <end position="23"/>
    </location>
</feature>
<dbReference type="SUPFAM" id="SSF55874">
    <property type="entry name" value="ATPase domain of HSP90 chaperone/DNA topoisomerase II/histidine kinase"/>
    <property type="match status" value="1"/>
</dbReference>
<evidence type="ECO:0000256" key="1">
    <source>
        <dbReference type="ARBA" id="ARBA00000085"/>
    </source>
</evidence>
<evidence type="ECO:0000313" key="12">
    <source>
        <dbReference type="EMBL" id="MFD1294210.1"/>
    </source>
</evidence>
<dbReference type="EMBL" id="JBHTMV010000004">
    <property type="protein sequence ID" value="MFD1294210.1"/>
    <property type="molecule type" value="Genomic_DNA"/>
</dbReference>
<reference evidence="13" key="1">
    <citation type="journal article" date="2019" name="Int. J. Syst. Evol. Microbiol.">
        <title>The Global Catalogue of Microorganisms (GCM) 10K type strain sequencing project: providing services to taxonomists for standard genome sequencing and annotation.</title>
        <authorList>
            <consortium name="The Broad Institute Genomics Platform"/>
            <consortium name="The Broad Institute Genome Sequencing Center for Infectious Disease"/>
            <person name="Wu L."/>
            <person name="Ma J."/>
        </authorList>
    </citation>
    <scope>NUCLEOTIDE SEQUENCE [LARGE SCALE GENOMIC DNA]</scope>
    <source>
        <strain evidence="13">CCUG 62221</strain>
    </source>
</reference>
<evidence type="ECO:0000256" key="11">
    <source>
        <dbReference type="SAM" id="SignalP"/>
    </source>
</evidence>
<keyword evidence="3" id="KW-0808">Transferase</keyword>
<keyword evidence="10" id="KW-0472">Membrane</keyword>
<dbReference type="RefSeq" id="WP_386809401.1">
    <property type="nucleotide sequence ID" value="NZ_JBHTMV010000004.1"/>
</dbReference>
<comment type="catalytic activity">
    <reaction evidence="1">
        <text>ATP + protein L-histidine = ADP + protein N-phospho-L-histidine.</text>
        <dbReference type="EC" id="2.7.13.3"/>
    </reaction>
</comment>
<evidence type="ECO:0000256" key="2">
    <source>
        <dbReference type="ARBA" id="ARBA00012438"/>
    </source>
</evidence>
<proteinExistence type="predicted"/>
<dbReference type="PROSITE" id="PS50005">
    <property type="entry name" value="TPR"/>
    <property type="match status" value="1"/>
</dbReference>
<keyword evidence="11" id="KW-0732">Signal</keyword>
<dbReference type="InterPro" id="IPR013105">
    <property type="entry name" value="TPR_2"/>
</dbReference>
<dbReference type="InterPro" id="IPR019734">
    <property type="entry name" value="TPR_rpt"/>
</dbReference>
<feature type="transmembrane region" description="Helical" evidence="10">
    <location>
        <begin position="345"/>
        <end position="364"/>
    </location>
</feature>
<dbReference type="SUPFAM" id="SSF48452">
    <property type="entry name" value="TPR-like"/>
    <property type="match status" value="1"/>
</dbReference>
<dbReference type="InterPro" id="IPR050482">
    <property type="entry name" value="Sensor_HK_TwoCompSys"/>
</dbReference>
<evidence type="ECO:0000256" key="6">
    <source>
        <dbReference type="ARBA" id="ARBA00022803"/>
    </source>
</evidence>
<keyword evidence="6 8" id="KW-0802">TPR repeat</keyword>
<organism evidence="12 13">
    <name type="scientific">Lutibacter holmesii</name>
    <dbReference type="NCBI Taxonomy" id="1137985"/>
    <lineage>
        <taxon>Bacteria</taxon>
        <taxon>Pseudomonadati</taxon>
        <taxon>Bacteroidota</taxon>
        <taxon>Flavobacteriia</taxon>
        <taxon>Flavobacteriales</taxon>
        <taxon>Flavobacteriaceae</taxon>
        <taxon>Lutibacter</taxon>
    </lineage>
</organism>
<keyword evidence="4" id="KW-0677">Repeat</keyword>
<protein>
    <recommendedName>
        <fullName evidence="2">histidine kinase</fullName>
        <ecNumber evidence="2">2.7.13.3</ecNumber>
    </recommendedName>
</protein>
<evidence type="ECO:0000256" key="8">
    <source>
        <dbReference type="PROSITE-ProRule" id="PRU00339"/>
    </source>
</evidence>
<evidence type="ECO:0000256" key="10">
    <source>
        <dbReference type="SAM" id="Phobius"/>
    </source>
</evidence>
<feature type="coiled-coil region" evidence="9">
    <location>
        <begin position="314"/>
        <end position="341"/>
    </location>
</feature>
<keyword evidence="10" id="KW-0812">Transmembrane</keyword>
<dbReference type="Pfam" id="PF07719">
    <property type="entry name" value="TPR_2"/>
    <property type="match status" value="1"/>
</dbReference>
<name>A0ABW3WQ78_9FLAO</name>
<accession>A0ABW3WQ78</accession>
<feature type="chain" id="PRO_5045418855" description="histidine kinase" evidence="11">
    <location>
        <begin position="24"/>
        <end position="564"/>
    </location>
</feature>
<keyword evidence="9" id="KW-0175">Coiled coil</keyword>
<dbReference type="Gene3D" id="3.30.565.10">
    <property type="entry name" value="Histidine kinase-like ATPase, C-terminal domain"/>
    <property type="match status" value="1"/>
</dbReference>
<evidence type="ECO:0000256" key="5">
    <source>
        <dbReference type="ARBA" id="ARBA00022777"/>
    </source>
</evidence>
<dbReference type="Proteomes" id="UP001597241">
    <property type="component" value="Unassembled WGS sequence"/>
</dbReference>
<gene>
    <name evidence="12" type="ORF">ACFQ5N_10215</name>
</gene>
<dbReference type="PANTHER" id="PTHR24421:SF10">
    <property type="entry name" value="NITRATE_NITRITE SENSOR PROTEIN NARQ"/>
    <property type="match status" value="1"/>
</dbReference>
<keyword evidence="5" id="KW-0418">Kinase</keyword>
<sequence>MNKSKIKPLYFLIFCLISWTAISQEAVNSTELTSKKAYEYFTKGYHLVVANKKDSAYFYYNKANEIYRHLNDSTGIGQTLVFLAIVESDLGDYTSSESTGIEAIKYLPKNNIDHLTSVYNCLAISSRKQQDYHEALYWYNKALQITSNNNFKILYLQNKANVYRDLKEYNKAIVILDSLRSQEIGNAKTNARIIDNLAYTKWLGGDTAVVPELKRALNMRITQSDTWGQIASYAHLSDVFKKNNPTLALSYAKKMYGMAIKSNSPQDQLEALEKIIALDTSPNLKGFYTRYVYINDSLNTAKNYAKNTYAKLKFDSEQNREENYRLKISSAENELALQKEQTRNTIGAVSMGAILVMLFIYGYFRKQKHQQEKRAEVYQTETRIAKKIHDEVANNVVDIMNKLQYVNTPKENLLDDLESVYLLTRDISHQHKVIETGAHFVQSLKSMLVNFNATTTTVILKNLEEVGLEKISETKQIEIYRVLQELMVNMQKYSAAKLVALTFEKNQKEFKIQYADNGVGVDLETLEIKNGLSNVETRIKSIQGMITFTSALNKGFKALIIFKE</sequence>
<keyword evidence="7" id="KW-0902">Two-component regulatory system</keyword>
<keyword evidence="10" id="KW-1133">Transmembrane helix</keyword>
<evidence type="ECO:0000256" key="9">
    <source>
        <dbReference type="SAM" id="Coils"/>
    </source>
</evidence>
<dbReference type="PANTHER" id="PTHR24421">
    <property type="entry name" value="NITRATE/NITRITE SENSOR PROTEIN NARX-RELATED"/>
    <property type="match status" value="1"/>
</dbReference>
<dbReference type="Gene3D" id="1.25.40.10">
    <property type="entry name" value="Tetratricopeptide repeat domain"/>
    <property type="match status" value="1"/>
</dbReference>